<dbReference type="EMBL" id="OZ022405">
    <property type="protein sequence ID" value="CAK9436192.1"/>
    <property type="molecule type" value="Genomic_DNA"/>
</dbReference>
<evidence type="ECO:0000256" key="2">
    <source>
        <dbReference type="ARBA" id="ARBA00020974"/>
    </source>
</evidence>
<feature type="domain" description="Conserved oligomeric Golgi complex subunit 5 helical" evidence="7">
    <location>
        <begin position="192"/>
        <end position="396"/>
    </location>
</feature>
<dbReference type="InterPro" id="IPR019465">
    <property type="entry name" value="Cog5"/>
</dbReference>
<keyword evidence="3" id="KW-0333">Golgi apparatus</keyword>
<name>A0ABP0ZI92_9ASCO</name>
<dbReference type="PANTHER" id="PTHR13228:SF3">
    <property type="entry name" value="CONSERVED OLIGOMERIC GOLGI COMPLEX SUBUNIT 5"/>
    <property type="match status" value="1"/>
</dbReference>
<evidence type="ECO:0000313" key="9">
    <source>
        <dbReference type="Proteomes" id="UP001497383"/>
    </source>
</evidence>
<evidence type="ECO:0000259" key="6">
    <source>
        <dbReference type="Pfam" id="PF10392"/>
    </source>
</evidence>
<dbReference type="Pfam" id="PF10392">
    <property type="entry name" value="COG5_N"/>
    <property type="match status" value="1"/>
</dbReference>
<dbReference type="RefSeq" id="XP_066827688.1">
    <property type="nucleotide sequence ID" value="XM_066976705.1"/>
</dbReference>
<dbReference type="InterPro" id="IPR049176">
    <property type="entry name" value="COG5_N"/>
</dbReference>
<feature type="domain" description="Conserved oligomeric Golgi complex subunit 5 N-terminal" evidence="6">
    <location>
        <begin position="18"/>
        <end position="150"/>
    </location>
</feature>
<proteinExistence type="predicted"/>
<dbReference type="PANTHER" id="PTHR13228">
    <property type="entry name" value="CONSERVED OLIGOMERIC GOLGI COMPLEX COMPONENT 5"/>
    <property type="match status" value="1"/>
</dbReference>
<dbReference type="Pfam" id="PF20649">
    <property type="entry name" value="COG5_C"/>
    <property type="match status" value="1"/>
</dbReference>
<evidence type="ECO:0000256" key="1">
    <source>
        <dbReference type="ARBA" id="ARBA00004395"/>
    </source>
</evidence>
<evidence type="ECO:0000256" key="4">
    <source>
        <dbReference type="ARBA" id="ARBA00023136"/>
    </source>
</evidence>
<evidence type="ECO:0000256" key="5">
    <source>
        <dbReference type="SAM" id="MobiDB-lite"/>
    </source>
</evidence>
<dbReference type="InterPro" id="IPR048485">
    <property type="entry name" value="COG5_helical"/>
</dbReference>
<feature type="region of interest" description="Disordered" evidence="5">
    <location>
        <begin position="311"/>
        <end position="331"/>
    </location>
</feature>
<keyword evidence="9" id="KW-1185">Reference proteome</keyword>
<dbReference type="GeneID" id="92205946"/>
<keyword evidence="4" id="KW-0472">Membrane</keyword>
<comment type="subcellular location">
    <subcellularLocation>
        <location evidence="1">Golgi apparatus membrane</location>
        <topology evidence="1">Peripheral membrane protein</topology>
    </subcellularLocation>
</comment>
<accession>A0ABP0ZI92</accession>
<feature type="compositionally biased region" description="Low complexity" evidence="5">
    <location>
        <begin position="314"/>
        <end position="326"/>
    </location>
</feature>
<protein>
    <recommendedName>
        <fullName evidence="2">Conserved oligomeric Golgi complex subunit 5</fullName>
    </recommendedName>
</protein>
<evidence type="ECO:0000259" key="7">
    <source>
        <dbReference type="Pfam" id="PF20649"/>
    </source>
</evidence>
<gene>
    <name evidence="8" type="ORF">LODBEIA_P07500</name>
</gene>
<dbReference type="Proteomes" id="UP001497383">
    <property type="component" value="Chromosome 1"/>
</dbReference>
<evidence type="ECO:0000256" key="3">
    <source>
        <dbReference type="ARBA" id="ARBA00023034"/>
    </source>
</evidence>
<sequence>MAVAAKAPTEVDQLEDFEAYLEPDFDQHKLANGILCATNGVENPELDLNTPLKKLKYDLVEIEKRIKQTTSQNHEVLIQKFTEVSTYKQILQDRIEPQMQLVNKPFSKIQREVIEPYERATQLNNAVYRMHQTLQLLRHVSFFIFIIQQLEELQMNYTDRDVIKIARLMNQLSRLYLELGPDADLKATPVMQIRLVRDYQTTLNTRRSIMLSECAQLVSSELAKTTSLSSKNTKLYNNLQALYILNQLEFYSVVEKCTVTRQLSVGTSQLSKALQSPRNFTSLLLDVQESASTYFDKLNHVLGQWKIHVERDGNSSPNGNSNGNGHENSDGNGNGGVVSILKLMLQHFKCDSLETLLWSKLALSFKRNIAATMARGGPTAKNLKVYNQGLKNAVHEKLTNELERDLILDALTMIDYK</sequence>
<evidence type="ECO:0000313" key="8">
    <source>
        <dbReference type="EMBL" id="CAK9436192.1"/>
    </source>
</evidence>
<organism evidence="8 9">
    <name type="scientific">Lodderomyces beijingensis</name>
    <dbReference type="NCBI Taxonomy" id="1775926"/>
    <lineage>
        <taxon>Eukaryota</taxon>
        <taxon>Fungi</taxon>
        <taxon>Dikarya</taxon>
        <taxon>Ascomycota</taxon>
        <taxon>Saccharomycotina</taxon>
        <taxon>Pichiomycetes</taxon>
        <taxon>Debaryomycetaceae</taxon>
        <taxon>Candida/Lodderomyces clade</taxon>
        <taxon>Lodderomyces</taxon>
    </lineage>
</organism>
<reference evidence="8 9" key="1">
    <citation type="submission" date="2024-03" db="EMBL/GenBank/DDBJ databases">
        <authorList>
            <person name="Brejova B."/>
        </authorList>
    </citation>
    <scope>NUCLEOTIDE SEQUENCE [LARGE SCALE GENOMIC DNA]</scope>
    <source>
        <strain evidence="8 9">CBS 14171</strain>
    </source>
</reference>